<name>A0A9X3XMI0_9CLOT</name>
<dbReference type="EMBL" id="JAMRYU010000005">
    <property type="protein sequence ID" value="MDC4239817.1"/>
    <property type="molecule type" value="Genomic_DNA"/>
</dbReference>
<reference evidence="2" key="1">
    <citation type="submission" date="2022-05" db="EMBL/GenBank/DDBJ databases">
        <title>Draft genome sequence of Clostridium tertium strain CP3 isolated from Peru.</title>
        <authorList>
            <person name="Hurtado R."/>
            <person name="Lima L."/>
            <person name="Sousa T."/>
            <person name="Jaiswal A.K."/>
            <person name="Tiwari S."/>
            <person name="Maturrano L."/>
            <person name="Brenig B."/>
            <person name="Azevedo V."/>
        </authorList>
    </citation>
    <scope>NUCLEOTIDE SEQUENCE</scope>
    <source>
        <strain evidence="2">CP3</strain>
    </source>
</reference>
<evidence type="ECO:0000256" key="1">
    <source>
        <dbReference type="SAM" id="Phobius"/>
    </source>
</evidence>
<accession>A0A9X3XMI0</accession>
<evidence type="ECO:0000313" key="3">
    <source>
        <dbReference type="Proteomes" id="UP001141183"/>
    </source>
</evidence>
<feature type="transmembrane region" description="Helical" evidence="1">
    <location>
        <begin position="150"/>
        <end position="170"/>
    </location>
</feature>
<gene>
    <name evidence="2" type="ORF">NE398_06525</name>
</gene>
<dbReference type="Proteomes" id="UP001141183">
    <property type="component" value="Unassembled WGS sequence"/>
</dbReference>
<evidence type="ECO:0008006" key="4">
    <source>
        <dbReference type="Google" id="ProtNLM"/>
    </source>
</evidence>
<keyword evidence="1" id="KW-0472">Membrane</keyword>
<organism evidence="2 3">
    <name type="scientific">Clostridium tertium</name>
    <dbReference type="NCBI Taxonomy" id="1559"/>
    <lineage>
        <taxon>Bacteria</taxon>
        <taxon>Bacillati</taxon>
        <taxon>Bacillota</taxon>
        <taxon>Clostridia</taxon>
        <taxon>Eubacteriales</taxon>
        <taxon>Clostridiaceae</taxon>
        <taxon>Clostridium</taxon>
    </lineage>
</organism>
<sequence>MIIWIIHLNLLKNNIFSYFSSTESIMFKVSNISHIKEDDLFIIISYKNDKNNIYIPLSVLNHLNEHDKFIEEINKNDDNNSDPKLGDKNIYTNKFNLDIEDIKISIKYLFSQKRIINIIIKVILPVIIMQCLALFVIYLMLSYFDNRKMIFLLIVLAVATFNLIGIPLLIKKTLMRKLFINKDNEESESNYQVVFINENGIYTYNKDICVGLNWSKDLVLKEYNNYFFVTKESRLISIISKRAFSNKGDCDKFIRRIENYISKSNFL</sequence>
<protein>
    <recommendedName>
        <fullName evidence="4">YcxB-like protein domain-containing protein</fullName>
    </recommendedName>
</protein>
<keyword evidence="1" id="KW-0812">Transmembrane</keyword>
<keyword evidence="3" id="KW-1185">Reference proteome</keyword>
<proteinExistence type="predicted"/>
<evidence type="ECO:0000313" key="2">
    <source>
        <dbReference type="EMBL" id="MDC4239817.1"/>
    </source>
</evidence>
<keyword evidence="1" id="KW-1133">Transmembrane helix</keyword>
<comment type="caution">
    <text evidence="2">The sequence shown here is derived from an EMBL/GenBank/DDBJ whole genome shotgun (WGS) entry which is preliminary data.</text>
</comment>
<feature type="transmembrane region" description="Helical" evidence="1">
    <location>
        <begin position="122"/>
        <end position="144"/>
    </location>
</feature>
<dbReference type="RefSeq" id="WP_008677611.1">
    <property type="nucleotide sequence ID" value="NZ_CABKOG010000003.1"/>
</dbReference>
<dbReference type="AlphaFoldDB" id="A0A9X3XMI0"/>